<accession>A0A166ATF5</accession>
<evidence type="ECO:0000313" key="3">
    <source>
        <dbReference type="EMBL" id="KZP11939.1"/>
    </source>
</evidence>
<protein>
    <recommendedName>
        <fullName evidence="2">Nephrocystin 3-like N-terminal domain-containing protein</fullName>
    </recommendedName>
</protein>
<dbReference type="SUPFAM" id="SSF52540">
    <property type="entry name" value="P-loop containing nucleoside triphosphate hydrolases"/>
    <property type="match status" value="1"/>
</dbReference>
<keyword evidence="4" id="KW-1185">Reference proteome</keyword>
<evidence type="ECO:0000313" key="4">
    <source>
        <dbReference type="Proteomes" id="UP000076532"/>
    </source>
</evidence>
<reference evidence="3 4" key="1">
    <citation type="journal article" date="2016" name="Mol. Biol. Evol.">
        <title>Comparative Genomics of Early-Diverging Mushroom-Forming Fungi Provides Insights into the Origins of Lignocellulose Decay Capabilities.</title>
        <authorList>
            <person name="Nagy L.G."/>
            <person name="Riley R."/>
            <person name="Tritt A."/>
            <person name="Adam C."/>
            <person name="Daum C."/>
            <person name="Floudas D."/>
            <person name="Sun H."/>
            <person name="Yadav J.S."/>
            <person name="Pangilinan J."/>
            <person name="Larsson K.H."/>
            <person name="Matsuura K."/>
            <person name="Barry K."/>
            <person name="Labutti K."/>
            <person name="Kuo R."/>
            <person name="Ohm R.A."/>
            <person name="Bhattacharya S.S."/>
            <person name="Shirouzu T."/>
            <person name="Yoshinaga Y."/>
            <person name="Martin F.M."/>
            <person name="Grigoriev I.V."/>
            <person name="Hibbett D.S."/>
        </authorList>
    </citation>
    <scope>NUCLEOTIDE SEQUENCE [LARGE SCALE GENOMIC DNA]</scope>
    <source>
        <strain evidence="3 4">CBS 109695</strain>
    </source>
</reference>
<sequence length="419" mass="46147">METIDDIHSFVLEAEPLRTIQSHRMIIENLSSLTVECAYLIRDYALDKNFWMRVANLTLLGVQSKIQEYQAKFKDLKTRLNERVNVSNAIALGRIDIKLMRCLNQVETTATNLILKELRYAADASYEPSKACLPGTRKDALDEIHRWINKADGDDTARLLVLTGVAGFGKSAIANSVAQHYATVNRLGSFFCFSRADQAGRHPGNILSTISRDIADLDPHWKAALCNVVETNHSLGTTGSTILQMKNFILEPAKALAIVGPVVVIIDALDECADGLGRASLLQALAQMAAELPPNFRILVTARPDTDIIKNFSEKSPHIQHKSIDRKIKTATDGATTDDATTDADLAIFIESQLAPVADALDEKWDRKKWLGMLVTGSGHLFQWAATTCRAILAEEGRCHSALHALNRDLQRPVAAPLC</sequence>
<dbReference type="Gene3D" id="3.40.50.300">
    <property type="entry name" value="P-loop containing nucleotide triphosphate hydrolases"/>
    <property type="match status" value="1"/>
</dbReference>
<dbReference type="Proteomes" id="UP000076532">
    <property type="component" value="Unassembled WGS sequence"/>
</dbReference>
<dbReference type="PANTHER" id="PTHR10039">
    <property type="entry name" value="AMELOGENIN"/>
    <property type="match status" value="1"/>
</dbReference>
<evidence type="ECO:0000259" key="2">
    <source>
        <dbReference type="Pfam" id="PF24883"/>
    </source>
</evidence>
<dbReference type="OrthoDB" id="3267051at2759"/>
<evidence type="ECO:0000256" key="1">
    <source>
        <dbReference type="ARBA" id="ARBA00022737"/>
    </source>
</evidence>
<gene>
    <name evidence="3" type="ORF">FIBSPDRAFT_837088</name>
</gene>
<organism evidence="3 4">
    <name type="scientific">Athelia psychrophila</name>
    <dbReference type="NCBI Taxonomy" id="1759441"/>
    <lineage>
        <taxon>Eukaryota</taxon>
        <taxon>Fungi</taxon>
        <taxon>Dikarya</taxon>
        <taxon>Basidiomycota</taxon>
        <taxon>Agaricomycotina</taxon>
        <taxon>Agaricomycetes</taxon>
        <taxon>Agaricomycetidae</taxon>
        <taxon>Atheliales</taxon>
        <taxon>Atheliaceae</taxon>
        <taxon>Athelia</taxon>
    </lineage>
</organism>
<dbReference type="InterPro" id="IPR056884">
    <property type="entry name" value="NPHP3-like_N"/>
</dbReference>
<dbReference type="InterPro" id="IPR027417">
    <property type="entry name" value="P-loop_NTPase"/>
</dbReference>
<name>A0A166ATF5_9AGAM</name>
<dbReference type="AlphaFoldDB" id="A0A166ATF5"/>
<dbReference type="Pfam" id="PF24883">
    <property type="entry name" value="NPHP3_N"/>
    <property type="match status" value="1"/>
</dbReference>
<dbReference type="EMBL" id="KV417655">
    <property type="protein sequence ID" value="KZP11939.1"/>
    <property type="molecule type" value="Genomic_DNA"/>
</dbReference>
<keyword evidence="1" id="KW-0677">Repeat</keyword>
<dbReference type="STRING" id="436010.A0A166ATF5"/>
<feature type="domain" description="Nephrocystin 3-like N-terminal" evidence="2">
    <location>
        <begin position="143"/>
        <end position="303"/>
    </location>
</feature>
<proteinExistence type="predicted"/>